<protein>
    <submittedName>
        <fullName evidence="1">Uncharacterized protein</fullName>
    </submittedName>
</protein>
<dbReference type="KEGG" id="pht:BLM14_09035"/>
<organism evidence="1 2">
    <name type="scientific">Phyllobacterium zundukense</name>
    <dbReference type="NCBI Taxonomy" id="1867719"/>
    <lineage>
        <taxon>Bacteria</taxon>
        <taxon>Pseudomonadati</taxon>
        <taxon>Pseudomonadota</taxon>
        <taxon>Alphaproteobacteria</taxon>
        <taxon>Hyphomicrobiales</taxon>
        <taxon>Phyllobacteriaceae</taxon>
        <taxon>Phyllobacterium</taxon>
    </lineage>
</organism>
<gene>
    <name evidence="1" type="ORF">B5P45_03050</name>
</gene>
<dbReference type="RefSeq" id="WP_099999078.1">
    <property type="nucleotide sequence ID" value="NZ_CP017940.1"/>
</dbReference>
<reference evidence="2" key="1">
    <citation type="journal article" date="2017" name="Int J Environ Stud">
        <title>Does the Miocene-Pliocene relict legume Oxytropis triphylla form nitrogen-fixing nodules with a combination of bacterial strains?</title>
        <authorList>
            <person name="Safronova V."/>
            <person name="Belimov A."/>
            <person name="Sazanova A."/>
            <person name="Kuznetsova I."/>
            <person name="Popova J."/>
            <person name="Andronov E."/>
            <person name="Verkhozina A."/>
            <person name="Tikhonovich I."/>
        </authorList>
    </citation>
    <scope>NUCLEOTIDE SEQUENCE [LARGE SCALE GENOMIC DNA]</scope>
    <source>
        <strain evidence="2">Tri-38</strain>
    </source>
</reference>
<evidence type="ECO:0000313" key="1">
    <source>
        <dbReference type="EMBL" id="PIO46790.1"/>
    </source>
</evidence>
<dbReference type="EMBL" id="MZMT01000003">
    <property type="protein sequence ID" value="PIO46790.1"/>
    <property type="molecule type" value="Genomic_DNA"/>
</dbReference>
<name>A0A2N9W4X2_9HYPH</name>
<evidence type="ECO:0000313" key="2">
    <source>
        <dbReference type="Proteomes" id="UP000232163"/>
    </source>
</evidence>
<proteinExistence type="predicted"/>
<keyword evidence="2" id="KW-1185">Reference proteome</keyword>
<sequence>MASNKPKNCAAVSPRLKQPITLHDLEECLDILADVISRSGDVAELRFPLWRRLEKEIENMRESDRIKADIRERATHV</sequence>
<comment type="caution">
    <text evidence="1">The sequence shown here is derived from an EMBL/GenBank/DDBJ whole genome shotgun (WGS) entry which is preliminary data.</text>
</comment>
<dbReference type="AlphaFoldDB" id="A0A2N9W4X2"/>
<accession>A0A2N9W4X2</accession>
<dbReference type="Proteomes" id="UP000232163">
    <property type="component" value="Unassembled WGS sequence"/>
</dbReference>